<sequence>MHSRGSRGSSTDNWATGQAAGRGMSRYYWRELRDLVSISGEVPSRSAISLRFLSLQQHSLFVQPWCALGSAFDLHDGRMARRKHADEYERKEARLENDQMGNQTTSCFFWPWIGISIGDGDSPELLHKRPPDFRTLPPHELRLLASYPLLAAALVILGGGGGGGGPSAICPRTLYSTKAIWFPPLQGLVRMVWAIVFLTESVTT</sequence>
<organism evidence="2 3">
    <name type="scientific">Trichoderma harzianum CBS 226.95</name>
    <dbReference type="NCBI Taxonomy" id="983964"/>
    <lineage>
        <taxon>Eukaryota</taxon>
        <taxon>Fungi</taxon>
        <taxon>Dikarya</taxon>
        <taxon>Ascomycota</taxon>
        <taxon>Pezizomycotina</taxon>
        <taxon>Sordariomycetes</taxon>
        <taxon>Hypocreomycetidae</taxon>
        <taxon>Hypocreales</taxon>
        <taxon>Hypocreaceae</taxon>
        <taxon>Trichoderma</taxon>
    </lineage>
</organism>
<gene>
    <name evidence="2" type="ORF">M431DRAFT_388456</name>
</gene>
<evidence type="ECO:0000313" key="2">
    <source>
        <dbReference type="EMBL" id="PTB56883.1"/>
    </source>
</evidence>
<feature type="transmembrane region" description="Helical" evidence="1">
    <location>
        <begin position="141"/>
        <end position="160"/>
    </location>
</feature>
<accession>A0A2T4AIJ3</accession>
<dbReference type="GeneID" id="36623335"/>
<reference evidence="2 3" key="1">
    <citation type="submission" date="2016-07" db="EMBL/GenBank/DDBJ databases">
        <title>Multiple horizontal gene transfer events from other fungi enriched the ability of initially mycotrophic Trichoderma (Ascomycota) to feed on dead plant biomass.</title>
        <authorList>
            <consortium name="DOE Joint Genome Institute"/>
            <person name="Aerts A."/>
            <person name="Atanasova L."/>
            <person name="Chenthamara K."/>
            <person name="Zhang J."/>
            <person name="Grujic M."/>
            <person name="Henrissat B."/>
            <person name="Kuo A."/>
            <person name="Salamov A."/>
            <person name="Lipzen A."/>
            <person name="Labutti K."/>
            <person name="Barry K."/>
            <person name="Miao Y."/>
            <person name="Rahimi M.J."/>
            <person name="Shen Q."/>
            <person name="Grigoriev I.V."/>
            <person name="Kubicek C.P."/>
            <person name="Druzhinina I.S."/>
        </authorList>
    </citation>
    <scope>NUCLEOTIDE SEQUENCE [LARGE SCALE GENOMIC DNA]</scope>
    <source>
        <strain evidence="2 3">CBS 226.95</strain>
    </source>
</reference>
<dbReference type="AlphaFoldDB" id="A0A2T4AIJ3"/>
<dbReference type="RefSeq" id="XP_024776560.1">
    <property type="nucleotide sequence ID" value="XM_024914769.1"/>
</dbReference>
<keyword evidence="1" id="KW-1133">Transmembrane helix</keyword>
<name>A0A2T4AIJ3_TRIHA</name>
<dbReference type="Proteomes" id="UP000241690">
    <property type="component" value="Unassembled WGS sequence"/>
</dbReference>
<dbReference type="EMBL" id="KZ679678">
    <property type="protein sequence ID" value="PTB56883.1"/>
    <property type="molecule type" value="Genomic_DNA"/>
</dbReference>
<evidence type="ECO:0000256" key="1">
    <source>
        <dbReference type="SAM" id="Phobius"/>
    </source>
</evidence>
<keyword evidence="1" id="KW-0472">Membrane</keyword>
<protein>
    <submittedName>
        <fullName evidence="2">Uncharacterized protein</fullName>
    </submittedName>
</protein>
<feature type="transmembrane region" description="Helical" evidence="1">
    <location>
        <begin position="180"/>
        <end position="199"/>
    </location>
</feature>
<keyword evidence="3" id="KW-1185">Reference proteome</keyword>
<keyword evidence="1" id="KW-0812">Transmembrane</keyword>
<evidence type="ECO:0000313" key="3">
    <source>
        <dbReference type="Proteomes" id="UP000241690"/>
    </source>
</evidence>
<proteinExistence type="predicted"/>